<dbReference type="Gene3D" id="3.40.50.1860">
    <property type="match status" value="2"/>
</dbReference>
<evidence type="ECO:0000256" key="2">
    <source>
        <dbReference type="ARBA" id="ARBA00013090"/>
    </source>
</evidence>
<dbReference type="PANTHER" id="PTHR21198">
    <property type="entry name" value="GLUTAMATE RACEMASE"/>
    <property type="match status" value="1"/>
</dbReference>
<reference evidence="9 10" key="1">
    <citation type="journal article" date="2019" name="Syst. Appl. Microbiol.">
        <title>Polyphasic characterization of two novel Lactobacillus spp. isolated from blown salami packages: Description of Lactobacillus halodurans sp. nov. and Lactobacillus salsicarnum sp. nov.</title>
        <authorList>
            <person name="Schuster J.A."/>
            <person name="Klingl A."/>
            <person name="Vogel R.F."/>
            <person name="Ehrmann M.A."/>
        </authorList>
    </citation>
    <scope>NUCLEOTIDE SEQUENCE [LARGE SCALE GENOMIC DNA]</scope>
    <source>
        <strain evidence="9 10">TMW 1.2118</strain>
    </source>
</reference>
<feature type="active site" description="Proton donor/acceptor" evidence="8">
    <location>
        <position position="185"/>
    </location>
</feature>
<gene>
    <name evidence="8" type="primary">murI</name>
    <name evidence="9" type="ORF">FHL02_07650</name>
</gene>
<dbReference type="GO" id="GO:0071555">
    <property type="term" value="P:cell wall organization"/>
    <property type="evidence" value="ECO:0007669"/>
    <property type="project" value="UniProtKB-KW"/>
</dbReference>
<protein>
    <recommendedName>
        <fullName evidence="7 8">Glutamate racemase</fullName>
        <ecNumber evidence="2 8">5.1.1.3</ecNumber>
    </recommendedName>
</protein>
<comment type="catalytic activity">
    <reaction evidence="1 8">
        <text>L-glutamate = D-glutamate</text>
        <dbReference type="Rhea" id="RHEA:12813"/>
        <dbReference type="ChEBI" id="CHEBI:29985"/>
        <dbReference type="ChEBI" id="CHEBI:29986"/>
        <dbReference type="EC" id="5.1.1.3"/>
    </reaction>
</comment>
<evidence type="ECO:0000313" key="10">
    <source>
        <dbReference type="Proteomes" id="UP000380386"/>
    </source>
</evidence>
<evidence type="ECO:0000313" key="9">
    <source>
        <dbReference type="EMBL" id="MQS52892.1"/>
    </source>
</evidence>
<feature type="binding site" evidence="8">
    <location>
        <begin position="75"/>
        <end position="76"/>
    </location>
    <ligand>
        <name>substrate</name>
    </ligand>
</feature>
<dbReference type="GO" id="GO:0042802">
    <property type="term" value="F:identical protein binding"/>
    <property type="evidence" value="ECO:0007669"/>
    <property type="project" value="UniProtKB-ARBA"/>
</dbReference>
<dbReference type="UniPathway" id="UPA00219"/>
<dbReference type="RefSeq" id="WP_153383461.1">
    <property type="nucleotide sequence ID" value="NZ_VDFL01000003.1"/>
</dbReference>
<evidence type="ECO:0000256" key="8">
    <source>
        <dbReference type="HAMAP-Rule" id="MF_00258"/>
    </source>
</evidence>
<comment type="function">
    <text evidence="8">Provides the (R)-glutamate required for cell wall biosynthesis.</text>
</comment>
<keyword evidence="5 8" id="KW-0413">Isomerase</keyword>
<feature type="active site" description="Proton donor/acceptor" evidence="8">
    <location>
        <position position="74"/>
    </location>
</feature>
<name>A0A5P0ZIN5_9LACO</name>
<dbReference type="InterPro" id="IPR004391">
    <property type="entry name" value="Glu_race"/>
</dbReference>
<dbReference type="PANTHER" id="PTHR21198:SF2">
    <property type="entry name" value="GLUTAMATE RACEMASE"/>
    <property type="match status" value="1"/>
</dbReference>
<dbReference type="EC" id="5.1.1.3" evidence="2 8"/>
<dbReference type="InterPro" id="IPR015942">
    <property type="entry name" value="Asp/Glu/hydantoin_racemase"/>
</dbReference>
<proteinExistence type="inferred from homology"/>
<keyword evidence="4 8" id="KW-0573">Peptidoglycan synthesis</keyword>
<dbReference type="GO" id="GO:0009252">
    <property type="term" value="P:peptidoglycan biosynthetic process"/>
    <property type="evidence" value="ECO:0007669"/>
    <property type="project" value="UniProtKB-UniRule"/>
</dbReference>
<evidence type="ECO:0000256" key="4">
    <source>
        <dbReference type="ARBA" id="ARBA00022984"/>
    </source>
</evidence>
<keyword evidence="6 8" id="KW-0961">Cell wall biogenesis/degradation</keyword>
<evidence type="ECO:0000256" key="5">
    <source>
        <dbReference type="ARBA" id="ARBA00023235"/>
    </source>
</evidence>
<dbReference type="Proteomes" id="UP000380386">
    <property type="component" value="Unassembled WGS sequence"/>
</dbReference>
<feature type="binding site" evidence="8">
    <location>
        <begin position="186"/>
        <end position="187"/>
    </location>
    <ligand>
        <name>substrate</name>
    </ligand>
</feature>
<dbReference type="GO" id="GO:0008881">
    <property type="term" value="F:glutamate racemase activity"/>
    <property type="evidence" value="ECO:0007669"/>
    <property type="project" value="UniProtKB-UniRule"/>
</dbReference>
<evidence type="ECO:0000256" key="3">
    <source>
        <dbReference type="ARBA" id="ARBA00022960"/>
    </source>
</evidence>
<dbReference type="InterPro" id="IPR001920">
    <property type="entry name" value="Asp/Glu_race"/>
</dbReference>
<dbReference type="GO" id="GO:0008360">
    <property type="term" value="P:regulation of cell shape"/>
    <property type="evidence" value="ECO:0007669"/>
    <property type="project" value="UniProtKB-KW"/>
</dbReference>
<dbReference type="OrthoDB" id="9801055at2"/>
<keyword evidence="3 8" id="KW-0133">Cell shape</keyword>
<dbReference type="EMBL" id="VDFM01000009">
    <property type="protein sequence ID" value="MQS52892.1"/>
    <property type="molecule type" value="Genomic_DNA"/>
</dbReference>
<dbReference type="NCBIfam" id="TIGR00067">
    <property type="entry name" value="glut_race"/>
    <property type="match status" value="1"/>
</dbReference>
<dbReference type="Pfam" id="PF01177">
    <property type="entry name" value="Asp_Glu_race"/>
    <property type="match status" value="1"/>
</dbReference>
<dbReference type="HAMAP" id="MF_00258">
    <property type="entry name" value="Glu_racemase"/>
    <property type="match status" value="1"/>
</dbReference>
<dbReference type="InterPro" id="IPR033134">
    <property type="entry name" value="Asp/Glu_racemase_AS_2"/>
</dbReference>
<accession>A0A5P0ZIN5</accession>
<dbReference type="SUPFAM" id="SSF53681">
    <property type="entry name" value="Aspartate/glutamate racemase"/>
    <property type="match status" value="2"/>
</dbReference>
<evidence type="ECO:0000256" key="6">
    <source>
        <dbReference type="ARBA" id="ARBA00023316"/>
    </source>
</evidence>
<evidence type="ECO:0000256" key="7">
    <source>
        <dbReference type="ARBA" id="ARBA00070053"/>
    </source>
</evidence>
<comment type="pathway">
    <text evidence="8">Cell wall biogenesis; peptidoglycan biosynthesis.</text>
</comment>
<dbReference type="PROSITE" id="PS00924">
    <property type="entry name" value="ASP_GLU_RACEMASE_2"/>
    <property type="match status" value="1"/>
</dbReference>
<evidence type="ECO:0000256" key="1">
    <source>
        <dbReference type="ARBA" id="ARBA00001602"/>
    </source>
</evidence>
<feature type="binding site" evidence="8">
    <location>
        <begin position="43"/>
        <end position="44"/>
    </location>
    <ligand>
        <name>substrate</name>
    </ligand>
</feature>
<sequence>MSDERPIGLLDSGVGGLTVVKEVMNQLPNEDIVFIGDEANMPYGTKTTEEIIKYTREMVKYLIDENCKVIIYACNTATARALPKLQREFDIPMFGVIKPGARAAAEITKNKQVGVIGTQATIDSKSYSLYVDDLDPEINVIGVAAQSFVKLVERDQTGTDKSMTKVAETLEPYKETKIDTLILGCTHFPMIAKDINSYLGDSITLVNPSIETVKEVSTYLKENDMFGSDVAGNVILHTTANLDTFKKLATDWLEGKFNKVDLVNLEDNNAGNNHSN</sequence>
<dbReference type="FunFam" id="3.40.50.1860:FF:000002">
    <property type="entry name" value="Glutamate racemase"/>
    <property type="match status" value="1"/>
</dbReference>
<feature type="binding site" evidence="8">
    <location>
        <begin position="11"/>
        <end position="12"/>
    </location>
    <ligand>
        <name>substrate</name>
    </ligand>
</feature>
<dbReference type="AlphaFoldDB" id="A0A5P0ZIN5"/>
<comment type="caution">
    <text evidence="9">The sequence shown here is derived from an EMBL/GenBank/DDBJ whole genome shotgun (WGS) entry which is preliminary data.</text>
</comment>
<organism evidence="9 10">
    <name type="scientific">Companilactobacillus mishanensis</name>
    <dbReference type="NCBI Taxonomy" id="2486008"/>
    <lineage>
        <taxon>Bacteria</taxon>
        <taxon>Bacillati</taxon>
        <taxon>Bacillota</taxon>
        <taxon>Bacilli</taxon>
        <taxon>Lactobacillales</taxon>
        <taxon>Lactobacillaceae</taxon>
        <taxon>Companilactobacillus</taxon>
    </lineage>
</organism>
<comment type="similarity">
    <text evidence="8">Belongs to the aspartate/glutamate racemases family.</text>
</comment>